<evidence type="ECO:0000256" key="7">
    <source>
        <dbReference type="PROSITE-ProRule" id="PRU00042"/>
    </source>
</evidence>
<dbReference type="PROSITE" id="PS00028">
    <property type="entry name" value="ZINC_FINGER_C2H2_1"/>
    <property type="match status" value="7"/>
</dbReference>
<evidence type="ECO:0000313" key="12">
    <source>
        <dbReference type="Proteomes" id="UP000037510"/>
    </source>
</evidence>
<feature type="domain" description="C2H2-type" evidence="9">
    <location>
        <begin position="336"/>
        <end position="363"/>
    </location>
</feature>
<feature type="binding site" evidence="8">
    <location>
        <position position="8"/>
    </location>
    <ligand>
        <name>Zn(2+)</name>
        <dbReference type="ChEBI" id="CHEBI:29105"/>
    </ligand>
</feature>
<dbReference type="SMART" id="SM00355">
    <property type="entry name" value="ZnF_C2H2"/>
    <property type="match status" value="8"/>
</dbReference>
<keyword evidence="3" id="KW-0677">Repeat</keyword>
<keyword evidence="2 8" id="KW-0479">Metal-binding</keyword>
<feature type="binding site" evidence="8">
    <location>
        <position position="56"/>
    </location>
    <ligand>
        <name>Zn(2+)</name>
        <dbReference type="ChEBI" id="CHEBI:29105"/>
    </ligand>
</feature>
<feature type="domain" description="C2H2-type" evidence="9">
    <location>
        <begin position="392"/>
        <end position="419"/>
    </location>
</feature>
<dbReference type="SMART" id="SM00868">
    <property type="entry name" value="zf-AD"/>
    <property type="match status" value="1"/>
</dbReference>
<name>A0A0L7LHP3_OPEBR</name>
<feature type="domain" description="C2H2-type" evidence="9">
    <location>
        <begin position="277"/>
        <end position="305"/>
    </location>
</feature>
<proteinExistence type="predicted"/>
<dbReference type="PANTHER" id="PTHR24393:SF34">
    <property type="entry name" value="PR_SET DOMAIN 13"/>
    <property type="match status" value="1"/>
</dbReference>
<evidence type="ECO:0000256" key="5">
    <source>
        <dbReference type="ARBA" id="ARBA00022833"/>
    </source>
</evidence>
<keyword evidence="4 7" id="KW-0863">Zinc-finger</keyword>
<sequence length="429" mass="50425">MNSVNKFCRLCAESKHRQKQVDLQSDSEKRQEIIEKLTRINALTEFSDTRLPSTVCLDCIRSLDNCFKFVVSIEYAQYTISEIISEQNVKMEYQSDGTDDEVPLEKDEHSESEVKIEQVDIKIECTKDEVKMESDSLDSFPLSQLKQTWRDYDWLCTYCETRFENIDDLQIHAMAVHSVCNPYRCTHCKVRKQCLDKFLVHIQRHNKHLKYSCYKCFKQFSTVANAKKHRTSHVDKDLYCSGCNNIFKTNNEHKEHVETYYRGKRNVDVPQISVDGQTCLICSKTFATKGNVKLHILRMHKEREKNHICHVCGKAFYDKFILAEHVLFVHTDYRPHKCQICNLGFKTTKSLKEHVGRHYNEKPLACDKCGKSFRLKKHLSKHSVMHTDGLPFQCNYCKKRFQRKQYLKNHLMQHTGERPYSCEACVACL</sequence>
<evidence type="ECO:0000256" key="6">
    <source>
        <dbReference type="ARBA" id="ARBA00023242"/>
    </source>
</evidence>
<keyword evidence="5 8" id="KW-0862">Zinc</keyword>
<evidence type="ECO:0000313" key="11">
    <source>
        <dbReference type="EMBL" id="KOB74972.1"/>
    </source>
</evidence>
<dbReference type="Pfam" id="PF07776">
    <property type="entry name" value="zf-AD"/>
    <property type="match status" value="1"/>
</dbReference>
<dbReference type="Gene3D" id="3.40.1800.20">
    <property type="match status" value="1"/>
</dbReference>
<dbReference type="GO" id="GO:0005634">
    <property type="term" value="C:nucleus"/>
    <property type="evidence" value="ECO:0007669"/>
    <property type="project" value="UniProtKB-SubCell"/>
</dbReference>
<evidence type="ECO:0000256" key="4">
    <source>
        <dbReference type="ARBA" id="ARBA00022771"/>
    </source>
</evidence>
<comment type="subcellular location">
    <subcellularLocation>
        <location evidence="1">Nucleus</location>
    </subcellularLocation>
</comment>
<dbReference type="SUPFAM" id="SSF57716">
    <property type="entry name" value="Glucocorticoid receptor-like (DNA-binding domain)"/>
    <property type="match status" value="1"/>
</dbReference>
<feature type="binding site" evidence="8">
    <location>
        <position position="59"/>
    </location>
    <ligand>
        <name>Zn(2+)</name>
        <dbReference type="ChEBI" id="CHEBI:29105"/>
    </ligand>
</feature>
<dbReference type="GO" id="GO:0008270">
    <property type="term" value="F:zinc ion binding"/>
    <property type="evidence" value="ECO:0007669"/>
    <property type="project" value="UniProtKB-UniRule"/>
</dbReference>
<dbReference type="PROSITE" id="PS50157">
    <property type="entry name" value="ZINC_FINGER_C2H2_2"/>
    <property type="match status" value="7"/>
</dbReference>
<evidence type="ECO:0000256" key="8">
    <source>
        <dbReference type="PROSITE-ProRule" id="PRU01263"/>
    </source>
</evidence>
<evidence type="ECO:0000256" key="2">
    <source>
        <dbReference type="ARBA" id="ARBA00022723"/>
    </source>
</evidence>
<dbReference type="PANTHER" id="PTHR24393">
    <property type="entry name" value="ZINC FINGER PROTEIN"/>
    <property type="match status" value="1"/>
</dbReference>
<dbReference type="EMBL" id="JTDY01001068">
    <property type="protein sequence ID" value="KOB74972.1"/>
    <property type="molecule type" value="Genomic_DNA"/>
</dbReference>
<dbReference type="SUPFAM" id="SSF57667">
    <property type="entry name" value="beta-beta-alpha zinc fingers"/>
    <property type="match status" value="4"/>
</dbReference>
<dbReference type="Gene3D" id="3.30.160.60">
    <property type="entry name" value="Classic Zinc Finger"/>
    <property type="match status" value="5"/>
</dbReference>
<dbReference type="FunFam" id="3.30.160.60:FF:000145">
    <property type="entry name" value="Zinc finger protein 574"/>
    <property type="match status" value="1"/>
</dbReference>
<feature type="domain" description="C2H2-type" evidence="9">
    <location>
        <begin position="364"/>
        <end position="391"/>
    </location>
</feature>
<dbReference type="AlphaFoldDB" id="A0A0L7LHP3"/>
<evidence type="ECO:0000256" key="1">
    <source>
        <dbReference type="ARBA" id="ARBA00004123"/>
    </source>
</evidence>
<dbReference type="GO" id="GO:0001228">
    <property type="term" value="F:DNA-binding transcription activator activity, RNA polymerase II-specific"/>
    <property type="evidence" value="ECO:0007669"/>
    <property type="project" value="TreeGrafter"/>
</dbReference>
<dbReference type="PROSITE" id="PS51915">
    <property type="entry name" value="ZAD"/>
    <property type="match status" value="1"/>
</dbReference>
<accession>A0A0L7LHP3</accession>
<gene>
    <name evidence="11" type="ORF">OBRU01_08704</name>
</gene>
<dbReference type="InterPro" id="IPR013087">
    <property type="entry name" value="Znf_C2H2_type"/>
</dbReference>
<feature type="domain" description="C2H2-type" evidence="9">
    <location>
        <begin position="211"/>
        <end position="238"/>
    </location>
</feature>
<dbReference type="Pfam" id="PF00096">
    <property type="entry name" value="zf-C2H2"/>
    <property type="match status" value="3"/>
</dbReference>
<dbReference type="Proteomes" id="UP000037510">
    <property type="component" value="Unassembled WGS sequence"/>
</dbReference>
<keyword evidence="6" id="KW-0539">Nucleus</keyword>
<comment type="caution">
    <text evidence="11">The sequence shown here is derived from an EMBL/GenBank/DDBJ whole genome shotgun (WGS) entry which is preliminary data.</text>
</comment>
<reference evidence="11 12" key="1">
    <citation type="journal article" date="2015" name="Genome Biol. Evol.">
        <title>The genome of winter moth (Operophtera brumata) provides a genomic perspective on sexual dimorphism and phenology.</title>
        <authorList>
            <person name="Derks M.F."/>
            <person name="Smit S."/>
            <person name="Salis L."/>
            <person name="Schijlen E."/>
            <person name="Bossers A."/>
            <person name="Mateman C."/>
            <person name="Pijl A.S."/>
            <person name="de Ridder D."/>
            <person name="Groenen M.A."/>
            <person name="Visser M.E."/>
            <person name="Megens H.J."/>
        </authorList>
    </citation>
    <scope>NUCLEOTIDE SEQUENCE [LARGE SCALE GENOMIC DNA]</scope>
    <source>
        <strain evidence="11">WM2013NL</strain>
        <tissue evidence="11">Head and thorax</tissue>
    </source>
</reference>
<dbReference type="GO" id="GO:0000978">
    <property type="term" value="F:RNA polymerase II cis-regulatory region sequence-specific DNA binding"/>
    <property type="evidence" value="ECO:0007669"/>
    <property type="project" value="TreeGrafter"/>
</dbReference>
<dbReference type="FunFam" id="3.30.160.60:FF:000065">
    <property type="entry name" value="B-cell CLL/lymphoma 6, member B"/>
    <property type="match status" value="1"/>
</dbReference>
<evidence type="ECO:0000259" key="9">
    <source>
        <dbReference type="PROSITE" id="PS50157"/>
    </source>
</evidence>
<keyword evidence="12" id="KW-1185">Reference proteome</keyword>
<dbReference type="STRING" id="104452.A0A0L7LHP3"/>
<evidence type="ECO:0000256" key="3">
    <source>
        <dbReference type="ARBA" id="ARBA00022737"/>
    </source>
</evidence>
<feature type="binding site" evidence="8">
    <location>
        <position position="11"/>
    </location>
    <ligand>
        <name>Zn(2+)</name>
        <dbReference type="ChEBI" id="CHEBI:29105"/>
    </ligand>
</feature>
<dbReference type="InterPro" id="IPR012934">
    <property type="entry name" value="Znf_AD"/>
</dbReference>
<feature type="domain" description="ZAD" evidence="10">
    <location>
        <begin position="6"/>
        <end position="83"/>
    </location>
</feature>
<organism evidence="11 12">
    <name type="scientific">Operophtera brumata</name>
    <name type="common">Winter moth</name>
    <name type="synonym">Phalaena brumata</name>
    <dbReference type="NCBI Taxonomy" id="104452"/>
    <lineage>
        <taxon>Eukaryota</taxon>
        <taxon>Metazoa</taxon>
        <taxon>Ecdysozoa</taxon>
        <taxon>Arthropoda</taxon>
        <taxon>Hexapoda</taxon>
        <taxon>Insecta</taxon>
        <taxon>Pterygota</taxon>
        <taxon>Neoptera</taxon>
        <taxon>Endopterygota</taxon>
        <taxon>Lepidoptera</taxon>
        <taxon>Glossata</taxon>
        <taxon>Ditrysia</taxon>
        <taxon>Geometroidea</taxon>
        <taxon>Geometridae</taxon>
        <taxon>Larentiinae</taxon>
        <taxon>Operophtera</taxon>
    </lineage>
</organism>
<evidence type="ECO:0000259" key="10">
    <source>
        <dbReference type="PROSITE" id="PS51915"/>
    </source>
</evidence>
<feature type="domain" description="C2H2-type" evidence="9">
    <location>
        <begin position="307"/>
        <end position="335"/>
    </location>
</feature>
<feature type="domain" description="C2H2-type" evidence="9">
    <location>
        <begin position="154"/>
        <end position="182"/>
    </location>
</feature>
<protein>
    <submittedName>
        <fullName evidence="11">Uncharacterized protein</fullName>
    </submittedName>
</protein>
<dbReference type="InterPro" id="IPR036236">
    <property type="entry name" value="Znf_C2H2_sf"/>
</dbReference>